<evidence type="ECO:0000313" key="6">
    <source>
        <dbReference type="Proteomes" id="UP000887578"/>
    </source>
</evidence>
<evidence type="ECO:0000256" key="4">
    <source>
        <dbReference type="RuleBase" id="RU003829"/>
    </source>
</evidence>
<evidence type="ECO:0000259" key="5">
    <source>
        <dbReference type="PROSITE" id="PS50069"/>
    </source>
</evidence>
<dbReference type="InterPro" id="IPR016159">
    <property type="entry name" value="Cullin_repeat-like_dom_sf"/>
</dbReference>
<dbReference type="InterPro" id="IPR001373">
    <property type="entry name" value="Cullin_N"/>
</dbReference>
<evidence type="ECO:0000256" key="1">
    <source>
        <dbReference type="ARBA" id="ARBA00006019"/>
    </source>
</evidence>
<evidence type="ECO:0000256" key="3">
    <source>
        <dbReference type="PROSITE-ProRule" id="PRU00330"/>
    </source>
</evidence>
<dbReference type="WBParaSite" id="PDA_v2.g14539.t1">
    <property type="protein sequence ID" value="PDA_v2.g14539.t1"/>
    <property type="gene ID" value="PDA_v2.g14539"/>
</dbReference>
<name>A0A914P916_9BILA</name>
<keyword evidence="2" id="KW-0833">Ubl conjugation pathway</keyword>
<sequence>MFGNLRQYDSIFKPKFIFATSKFYSIKAASKFEETDLPGYIAYSNTDDLKLFYDLLRDFEKDASSYFINTRPNKLAELIAKYMGTKMRAANKSYNDADFDKLMDRTILLFQFIQERGAGFTLKLEGMSRDMDISKDTLQALRTGTKELEASMFEAFVL</sequence>
<protein>
    <submittedName>
        <fullName evidence="7">Cullin family profile domain-containing protein</fullName>
    </submittedName>
</protein>
<keyword evidence="6" id="KW-1185">Reference proteome</keyword>
<evidence type="ECO:0000313" key="7">
    <source>
        <dbReference type="WBParaSite" id="PDA_v2.g14539.t1"/>
    </source>
</evidence>
<dbReference type="Proteomes" id="UP000887578">
    <property type="component" value="Unplaced"/>
</dbReference>
<dbReference type="PROSITE" id="PS50069">
    <property type="entry name" value="CULLIN_2"/>
    <property type="match status" value="1"/>
</dbReference>
<dbReference type="GO" id="GO:0006511">
    <property type="term" value="P:ubiquitin-dependent protein catabolic process"/>
    <property type="evidence" value="ECO:0007669"/>
    <property type="project" value="InterPro"/>
</dbReference>
<dbReference type="SUPFAM" id="SSF74788">
    <property type="entry name" value="Cullin repeat-like"/>
    <property type="match status" value="1"/>
</dbReference>
<dbReference type="AlphaFoldDB" id="A0A914P916"/>
<comment type="similarity">
    <text evidence="1 3 4">Belongs to the cullin family.</text>
</comment>
<accession>A0A914P916</accession>
<dbReference type="GO" id="GO:0031625">
    <property type="term" value="F:ubiquitin protein ligase binding"/>
    <property type="evidence" value="ECO:0007669"/>
    <property type="project" value="InterPro"/>
</dbReference>
<proteinExistence type="inferred from homology"/>
<reference evidence="7" key="1">
    <citation type="submission" date="2022-11" db="UniProtKB">
        <authorList>
            <consortium name="WormBaseParasite"/>
        </authorList>
    </citation>
    <scope>IDENTIFICATION</scope>
</reference>
<feature type="domain" description="Cullin family profile" evidence="5">
    <location>
        <begin position="74"/>
        <end position="158"/>
    </location>
</feature>
<dbReference type="Pfam" id="PF00888">
    <property type="entry name" value="Cullin"/>
    <property type="match status" value="1"/>
</dbReference>
<organism evidence="6 7">
    <name type="scientific">Panagrolaimus davidi</name>
    <dbReference type="NCBI Taxonomy" id="227884"/>
    <lineage>
        <taxon>Eukaryota</taxon>
        <taxon>Metazoa</taxon>
        <taxon>Ecdysozoa</taxon>
        <taxon>Nematoda</taxon>
        <taxon>Chromadorea</taxon>
        <taxon>Rhabditida</taxon>
        <taxon>Tylenchina</taxon>
        <taxon>Panagrolaimomorpha</taxon>
        <taxon>Panagrolaimoidea</taxon>
        <taxon>Panagrolaimidae</taxon>
        <taxon>Panagrolaimus</taxon>
    </lineage>
</organism>
<dbReference type="Gene3D" id="1.20.1310.10">
    <property type="entry name" value="Cullin Repeats"/>
    <property type="match status" value="1"/>
</dbReference>
<evidence type="ECO:0000256" key="2">
    <source>
        <dbReference type="ARBA" id="ARBA00022786"/>
    </source>
</evidence>
<dbReference type="SUPFAM" id="SSF75632">
    <property type="entry name" value="Cullin homology domain"/>
    <property type="match status" value="1"/>
</dbReference>
<dbReference type="InterPro" id="IPR036317">
    <property type="entry name" value="Cullin_homology_sf"/>
</dbReference>
<dbReference type="InterPro" id="IPR016158">
    <property type="entry name" value="Cullin_homology"/>
</dbReference>